<keyword evidence="3" id="KW-1185">Reference proteome</keyword>
<dbReference type="Pfam" id="PF26276">
    <property type="entry name" value="DUF8075"/>
    <property type="match status" value="1"/>
</dbReference>
<reference evidence="2 3" key="1">
    <citation type="journal article" date="2019" name="Int. J. Syst. Evol. Microbiol.">
        <title>The Global Catalogue of Microorganisms (GCM) 10K type strain sequencing project: providing services to taxonomists for standard genome sequencing and annotation.</title>
        <authorList>
            <consortium name="The Broad Institute Genomics Platform"/>
            <consortium name="The Broad Institute Genome Sequencing Center for Infectious Disease"/>
            <person name="Wu L."/>
            <person name="Ma J."/>
        </authorList>
    </citation>
    <scope>NUCLEOTIDE SEQUENCE [LARGE SCALE GENOMIC DNA]</scope>
    <source>
        <strain evidence="2 3">DT92</strain>
    </source>
</reference>
<comment type="caution">
    <text evidence="2">The sequence shown here is derived from an EMBL/GenBank/DDBJ whole genome shotgun (WGS) entry which is preliminary data.</text>
</comment>
<accession>A0ABD5XML2</accession>
<organism evidence="2 3">
    <name type="scientific">Halobaculum litoreum</name>
    <dbReference type="NCBI Taxonomy" id="3031998"/>
    <lineage>
        <taxon>Archaea</taxon>
        <taxon>Methanobacteriati</taxon>
        <taxon>Methanobacteriota</taxon>
        <taxon>Stenosarchaea group</taxon>
        <taxon>Halobacteria</taxon>
        <taxon>Halobacteriales</taxon>
        <taxon>Haloferacaceae</taxon>
        <taxon>Halobaculum</taxon>
    </lineage>
</organism>
<evidence type="ECO:0000259" key="1">
    <source>
        <dbReference type="Pfam" id="PF26276"/>
    </source>
</evidence>
<evidence type="ECO:0000313" key="2">
    <source>
        <dbReference type="EMBL" id="MFC7136425.1"/>
    </source>
</evidence>
<proteinExistence type="predicted"/>
<evidence type="ECO:0000313" key="3">
    <source>
        <dbReference type="Proteomes" id="UP001596368"/>
    </source>
</evidence>
<dbReference type="AlphaFoldDB" id="A0ABD5XML2"/>
<dbReference type="InterPro" id="IPR058388">
    <property type="entry name" value="DUF8075"/>
</dbReference>
<protein>
    <recommendedName>
        <fullName evidence="1">DUF8075 domain-containing protein</fullName>
    </recommendedName>
</protein>
<dbReference type="EMBL" id="JBHSZG010000001">
    <property type="protein sequence ID" value="MFC7136425.1"/>
    <property type="molecule type" value="Genomic_DNA"/>
</dbReference>
<dbReference type="Proteomes" id="UP001596368">
    <property type="component" value="Unassembled WGS sequence"/>
</dbReference>
<dbReference type="RefSeq" id="WP_284012029.1">
    <property type="nucleotide sequence ID" value="NZ_CP126156.1"/>
</dbReference>
<feature type="domain" description="DUF8075" evidence="1">
    <location>
        <begin position="1"/>
        <end position="81"/>
    </location>
</feature>
<sequence length="82" mass="8531">MPIIRFEEADTDDLTAVGEGIARPAREAGRLRTGTDVGKYAVAHGDGCAVCGAPIRAGDAFYLDSGAGVVLCEAHGRERRGD</sequence>
<dbReference type="GeneID" id="81121970"/>
<name>A0ABD5XML2_9EURY</name>
<gene>
    <name evidence="2" type="ORF">ACFQRB_07530</name>
</gene>